<keyword evidence="2" id="KW-0732">Signal</keyword>
<dbReference type="RefSeq" id="WP_003299178.1">
    <property type="nucleotide sequence ID" value="NZ_AOBS01000033.1"/>
</dbReference>
<feature type="chain" id="PRO_5004028485" evidence="2">
    <location>
        <begin position="24"/>
        <end position="1220"/>
    </location>
</feature>
<dbReference type="PATRIC" id="fig|1212548.4.peg.1069"/>
<evidence type="ECO:0000313" key="4">
    <source>
        <dbReference type="EMBL" id="EME01153.1"/>
    </source>
</evidence>
<dbReference type="Pfam" id="PF20419">
    <property type="entry name" value="DUF6701"/>
    <property type="match status" value="1"/>
</dbReference>
<reference evidence="4 5" key="1">
    <citation type="journal article" date="2013" name="Genome Announc.">
        <title>Draft Genome of Pseudomonas stutzeri Strain NF13, a Nitrogen Fixer Isolated from the Galapagos Rift Hydrothermal Vent.</title>
        <authorList>
            <person name="Pena A."/>
            <person name="Busquets A."/>
            <person name="Gomila M."/>
            <person name="Mayol J."/>
            <person name="Bosch R."/>
            <person name="Nogales B."/>
            <person name="Garcia-Valdes E."/>
            <person name="Bennasar A."/>
            <person name="Lalucat J."/>
        </authorList>
    </citation>
    <scope>NUCLEOTIDE SEQUENCE [LARGE SCALE GENOMIC DNA]</scope>
    <source>
        <strain evidence="4 5">NF13</strain>
    </source>
</reference>
<dbReference type="Gene3D" id="2.60.120.200">
    <property type="match status" value="1"/>
</dbReference>
<evidence type="ECO:0000256" key="2">
    <source>
        <dbReference type="SAM" id="SignalP"/>
    </source>
</evidence>
<feature type="compositionally biased region" description="Basic and acidic residues" evidence="1">
    <location>
        <begin position="1019"/>
        <end position="1036"/>
    </location>
</feature>
<evidence type="ECO:0000259" key="3">
    <source>
        <dbReference type="Pfam" id="PF20419"/>
    </source>
</evidence>
<dbReference type="EMBL" id="AOBS01000033">
    <property type="protein sequence ID" value="EME01153.1"/>
    <property type="molecule type" value="Genomic_DNA"/>
</dbReference>
<protein>
    <submittedName>
        <fullName evidence="4">MSHA biogenesis protein MshQ</fullName>
    </submittedName>
</protein>
<comment type="caution">
    <text evidence="4">The sequence shown here is derived from an EMBL/GenBank/DDBJ whole genome shotgun (WGS) entry which is preliminary data.</text>
</comment>
<sequence length="1220" mass="128171">MSRIGLAWLLLFVLLLANGAAQAATYSFGSGGWLTPSNPPDCQGGSWSRSGSTFTCTGRVTLASGDVLQVATGLFESLGHITVVANNGFSLNNNTVGTSSKNITLRSDWGTINAINSNSIFGSVLSNSGAIDLAGTTVRGSVTGNGKVTLSAGNVTSHVSGTNGVTTSGTTITGNVSASNGAMDLSGGSITGNVSGGCCKITLSNGLTLIGNISLTSNDIEINDSSVTGNITTNNTVSLSNSTVHGNVQAADWHDRTINGSGNSRVYGICRPAATTPVDLCISETTLTCLDDNFNRSTLGLDWAVTSRNGSFGVPRIVSNRLRLTDNSGNVATGATVQRLLPAKNNYIQVQFKYYAYNGNGADGLAITLSNAAHTPQPGGFGGSLGYAQGHGESGFAGGWLGIALDEYGNFSNPTEDRIGGPGARQDSVAIRGSGSGASGYAYLRGTAANLSPGIDVSGSSAGPGHTYRITVDSTVSGKAMVKVERNTGSGFTTLVDTFNALDSPGQAALPDNFYLTLTGSTGGSNNVHELDDLRVCASKMNPVSQQIDHFEIIAPSSGLTCNPVAATLRACLDATCNTFYTDPVLADVLVTQGTTVTQNAGAFTGGSGAYALRAGKVGSATLSVGSSTPPAKPLSQTLCKIGSAALSTQCRLTMLESGFVVDEIPAHLSAQETQHDLLVRAVKSNPNDPLRCVPGFSDAQAREVGFASDYIDPQPGQILGAPALKVNDVSVSRQSSGFTLVPLNFNAQAEAAIRLRYPDAGLLRLSMRYEEPDSGLVMVGQSNDFVVKPYGLCLETDSACTLAVVNDDDCPVFRHAGDGFPLRIKAVAWQANGQSLQADQLCGNPATPNFRLNDISLSSLLVEPEDGSNPEELKPSSYDHKLGAQTEENVVMPEVGIFKLKATPASGHYFGETVGGGESGLVGRFIPAWLDVSGAASLNSCDGFSYQRELVPYGVFPRLMVTGKNRQGGTTKNYDRGDFWRLSSALSSTWWTLDGERELTAKLSFPGQDSALTDAEDRDGQREYEWSGDGLKYDSESPTPGADDLPFSILQRFSATALTDADGVCHMVGTEACQSYELPYEASEIRLGRLRVGNAHGSELQPLSLPWTIESWRVPGVFLPETEDVCSAPKWSEPDLSDATGELVTGSLPSVSSDRSGYQGQLLLASPQRRGSVRAGFPDVPEWLWYDWYGEGGEASRGLATFGIYQGPKPLIFRREVYR</sequence>
<dbReference type="Proteomes" id="UP000011700">
    <property type="component" value="Unassembled WGS sequence"/>
</dbReference>
<gene>
    <name evidence="4" type="ORF">B381_05616</name>
</gene>
<feature type="signal peptide" evidence="2">
    <location>
        <begin position="1"/>
        <end position="23"/>
    </location>
</feature>
<feature type="region of interest" description="Disordered" evidence="1">
    <location>
        <begin position="1009"/>
        <end position="1039"/>
    </location>
</feature>
<dbReference type="OrthoDB" id="9790247at2"/>
<name>M2VME0_STUST</name>
<dbReference type="InterPro" id="IPR013320">
    <property type="entry name" value="ConA-like_dom_sf"/>
</dbReference>
<evidence type="ECO:0000313" key="5">
    <source>
        <dbReference type="Proteomes" id="UP000011700"/>
    </source>
</evidence>
<dbReference type="InterPro" id="IPR046524">
    <property type="entry name" value="DUF6701"/>
</dbReference>
<feature type="domain" description="DUF6701" evidence="3">
    <location>
        <begin position="637"/>
        <end position="1218"/>
    </location>
</feature>
<organism evidence="4 5">
    <name type="scientific">Stutzerimonas stutzeri NF13</name>
    <dbReference type="NCBI Taxonomy" id="1212548"/>
    <lineage>
        <taxon>Bacteria</taxon>
        <taxon>Pseudomonadati</taxon>
        <taxon>Pseudomonadota</taxon>
        <taxon>Gammaproteobacteria</taxon>
        <taxon>Pseudomonadales</taxon>
        <taxon>Pseudomonadaceae</taxon>
        <taxon>Stutzerimonas</taxon>
    </lineage>
</organism>
<accession>M2VME0</accession>
<proteinExistence type="predicted"/>
<dbReference type="eggNOG" id="COG3210">
    <property type="taxonomic scope" value="Bacteria"/>
</dbReference>
<dbReference type="AlphaFoldDB" id="M2VME0"/>
<evidence type="ECO:0000256" key="1">
    <source>
        <dbReference type="SAM" id="MobiDB-lite"/>
    </source>
</evidence>
<dbReference type="SUPFAM" id="SSF49899">
    <property type="entry name" value="Concanavalin A-like lectins/glucanases"/>
    <property type="match status" value="1"/>
</dbReference>